<feature type="domain" description="FHA" evidence="2">
    <location>
        <begin position="74"/>
        <end position="132"/>
    </location>
</feature>
<evidence type="ECO:0000313" key="4">
    <source>
        <dbReference type="Proteomes" id="UP000268321"/>
    </source>
</evidence>
<organism evidence="3 4">
    <name type="scientific">Metschnikowia bicuspidata</name>
    <dbReference type="NCBI Taxonomy" id="27322"/>
    <lineage>
        <taxon>Eukaryota</taxon>
        <taxon>Fungi</taxon>
        <taxon>Dikarya</taxon>
        <taxon>Ascomycota</taxon>
        <taxon>Saccharomycotina</taxon>
        <taxon>Pichiomycetes</taxon>
        <taxon>Metschnikowiaceae</taxon>
        <taxon>Metschnikowia</taxon>
    </lineage>
</organism>
<dbReference type="InterPro" id="IPR008984">
    <property type="entry name" value="SMAD_FHA_dom_sf"/>
</dbReference>
<dbReference type="Gene3D" id="2.60.200.20">
    <property type="match status" value="1"/>
</dbReference>
<dbReference type="OrthoDB" id="687730at2759"/>
<dbReference type="AlphaFoldDB" id="A0A4P9ZBZ3"/>
<feature type="region of interest" description="Disordered" evidence="1">
    <location>
        <begin position="1"/>
        <end position="41"/>
    </location>
</feature>
<evidence type="ECO:0000259" key="2">
    <source>
        <dbReference type="PROSITE" id="PS50006"/>
    </source>
</evidence>
<keyword evidence="4" id="KW-1185">Reference proteome</keyword>
<feature type="compositionally biased region" description="Basic and acidic residues" evidence="1">
    <location>
        <begin position="392"/>
        <end position="407"/>
    </location>
</feature>
<dbReference type="EMBL" id="ML004460">
    <property type="protein sequence ID" value="RKP30386.1"/>
    <property type="molecule type" value="Genomic_DNA"/>
</dbReference>
<evidence type="ECO:0000313" key="3">
    <source>
        <dbReference type="EMBL" id="RKP30386.1"/>
    </source>
</evidence>
<feature type="region of interest" description="Disordered" evidence="1">
    <location>
        <begin position="375"/>
        <end position="407"/>
    </location>
</feature>
<dbReference type="PANTHER" id="PTHR15715">
    <property type="entry name" value="CENTROSOMAL PROTEIN OF 170 KDA"/>
    <property type="match status" value="1"/>
</dbReference>
<accession>A0A4P9ZBZ3</accession>
<dbReference type="Proteomes" id="UP000268321">
    <property type="component" value="Unassembled WGS sequence"/>
</dbReference>
<proteinExistence type="predicted"/>
<gene>
    <name evidence="3" type="ORF">METBISCDRAFT_23393</name>
</gene>
<dbReference type="Pfam" id="PF00498">
    <property type="entry name" value="FHA"/>
    <property type="match status" value="1"/>
</dbReference>
<dbReference type="InterPro" id="IPR000253">
    <property type="entry name" value="FHA_dom"/>
</dbReference>
<dbReference type="GO" id="GO:0005737">
    <property type="term" value="C:cytoplasm"/>
    <property type="evidence" value="ECO:0007669"/>
    <property type="project" value="TreeGrafter"/>
</dbReference>
<dbReference type="SMART" id="SM00240">
    <property type="entry name" value="FHA"/>
    <property type="match status" value="1"/>
</dbReference>
<reference evidence="4" key="1">
    <citation type="journal article" date="2018" name="Nat. Microbiol.">
        <title>Leveraging single-cell genomics to expand the fungal tree of life.</title>
        <authorList>
            <person name="Ahrendt S.R."/>
            <person name="Quandt C.A."/>
            <person name="Ciobanu D."/>
            <person name="Clum A."/>
            <person name="Salamov A."/>
            <person name="Andreopoulos B."/>
            <person name="Cheng J.F."/>
            <person name="Woyke T."/>
            <person name="Pelin A."/>
            <person name="Henrissat B."/>
            <person name="Reynolds N.K."/>
            <person name="Benny G.L."/>
            <person name="Smith M.E."/>
            <person name="James T.Y."/>
            <person name="Grigoriev I.V."/>
        </authorList>
    </citation>
    <scope>NUCLEOTIDE SEQUENCE [LARGE SCALE GENOMIC DNA]</scope>
    <source>
        <strain evidence="4">Baker2002</strain>
    </source>
</reference>
<dbReference type="PROSITE" id="PS50006">
    <property type="entry name" value="FHA_DOMAIN"/>
    <property type="match status" value="1"/>
</dbReference>
<dbReference type="SUPFAM" id="SSF49879">
    <property type="entry name" value="SMAD/FHA domain"/>
    <property type="match status" value="1"/>
</dbReference>
<evidence type="ECO:0000256" key="1">
    <source>
        <dbReference type="SAM" id="MobiDB-lite"/>
    </source>
</evidence>
<protein>
    <recommendedName>
        <fullName evidence="2">FHA domain-containing protein</fullName>
    </recommendedName>
</protein>
<sequence>MAQESQEHRRRRSNSQSQVSVSSFPGLPPAKSSLAAERQKPPRRHAAEYYVTLVSLNDTFSTKHIRVPYFPERCKLGRPTGTKVKPDSTNGYFDSRVLSRNHACMFINPLNGKLFIQDMGSSNGTFVNLEKISTEPVQIKIGDPISLGFNIQVETNHKQISARVEAINIMSNTPKSSVLSALPLLTQSTIDLFSDADMKHYEFMLKFLLQISGDYAKPDAPAEALTDPALTSVPAVIELAMFSDLIPVMDSTLYRQTPENSAFFENSNIAYSTELQTSLDHLTVNLTKIKQQNAALKSLETVLVNYAARVFELNSKFLQREMDKTERASSAAHKSLQAEAVRAAKFAHDSERKLKDQLHLIALLREETAKLRAERDALKAEQPRVSSGAVSAEREIAEKAGRTETAD</sequence>
<feature type="compositionally biased region" description="Low complexity" evidence="1">
    <location>
        <begin position="14"/>
        <end position="23"/>
    </location>
</feature>
<name>A0A4P9ZBZ3_9ASCO</name>
<dbReference type="PANTHER" id="PTHR15715:SF37">
    <property type="entry name" value="LD47843P"/>
    <property type="match status" value="1"/>
</dbReference>
<dbReference type="InterPro" id="IPR051176">
    <property type="entry name" value="Cent_Immune-Sig_Mod"/>
</dbReference>